<keyword evidence="5" id="KW-0418">Kinase</keyword>
<evidence type="ECO:0000256" key="9">
    <source>
        <dbReference type="SAM" id="Phobius"/>
    </source>
</evidence>
<dbReference type="SMART" id="SM00220">
    <property type="entry name" value="S_TKc"/>
    <property type="match status" value="1"/>
</dbReference>
<keyword evidence="2" id="KW-0723">Serine/threonine-protein kinase</keyword>
<dbReference type="SMART" id="SM00028">
    <property type="entry name" value="TPR"/>
    <property type="match status" value="6"/>
</dbReference>
<keyword evidence="9" id="KW-0812">Transmembrane</keyword>
<evidence type="ECO:0000256" key="6">
    <source>
        <dbReference type="ARBA" id="ARBA00022840"/>
    </source>
</evidence>
<keyword evidence="9" id="KW-0472">Membrane</keyword>
<evidence type="ECO:0000256" key="1">
    <source>
        <dbReference type="ARBA" id="ARBA00012513"/>
    </source>
</evidence>
<dbReference type="InterPro" id="IPR008271">
    <property type="entry name" value="Ser/Thr_kinase_AS"/>
</dbReference>
<evidence type="ECO:0000256" key="3">
    <source>
        <dbReference type="ARBA" id="ARBA00022679"/>
    </source>
</evidence>
<dbReference type="Pfam" id="PF13432">
    <property type="entry name" value="TPR_16"/>
    <property type="match status" value="1"/>
</dbReference>
<protein>
    <recommendedName>
        <fullName evidence="1">non-specific serine/threonine protein kinase</fullName>
        <ecNumber evidence="1">2.7.11.1</ecNumber>
    </recommendedName>
</protein>
<keyword evidence="7" id="KW-0802">TPR repeat</keyword>
<keyword evidence="9" id="KW-1133">Transmembrane helix</keyword>
<evidence type="ECO:0000256" key="8">
    <source>
        <dbReference type="PROSITE-ProRule" id="PRU10141"/>
    </source>
</evidence>
<dbReference type="Gene3D" id="1.25.40.10">
    <property type="entry name" value="Tetratricopeptide repeat domain"/>
    <property type="match status" value="2"/>
</dbReference>
<proteinExistence type="predicted"/>
<evidence type="ECO:0000313" key="11">
    <source>
        <dbReference type="EMBL" id="PWB74348.1"/>
    </source>
</evidence>
<dbReference type="Pfam" id="PF13181">
    <property type="entry name" value="TPR_8"/>
    <property type="match status" value="2"/>
</dbReference>
<evidence type="ECO:0000259" key="10">
    <source>
        <dbReference type="PROSITE" id="PS50011"/>
    </source>
</evidence>
<dbReference type="InterPro" id="IPR011990">
    <property type="entry name" value="TPR-like_helical_dom_sf"/>
</dbReference>
<reference evidence="11 12" key="1">
    <citation type="journal article" date="2018" name="ISME J.">
        <title>A methanotrophic archaeon couples anaerobic oxidation of methane to Fe(III) reduction.</title>
        <authorList>
            <person name="Cai C."/>
            <person name="Leu A.O."/>
            <person name="Xie G.J."/>
            <person name="Guo J."/>
            <person name="Feng Y."/>
            <person name="Zhao J.X."/>
            <person name="Tyson G.W."/>
            <person name="Yuan Z."/>
            <person name="Hu S."/>
        </authorList>
    </citation>
    <scope>NUCLEOTIDE SEQUENCE [LARGE SCALE GENOMIC DNA]</scope>
    <source>
        <strain evidence="11">FeB_12</strain>
    </source>
</reference>
<dbReference type="FunFam" id="1.10.510.10:FF:000021">
    <property type="entry name" value="Serine/threonine protein kinase"/>
    <property type="match status" value="1"/>
</dbReference>
<gene>
    <name evidence="11" type="ORF">C3F09_04080</name>
</gene>
<dbReference type="InterPro" id="IPR000719">
    <property type="entry name" value="Prot_kinase_dom"/>
</dbReference>
<feature type="binding site" evidence="8">
    <location>
        <position position="52"/>
    </location>
    <ligand>
        <name>ATP</name>
        <dbReference type="ChEBI" id="CHEBI:30616"/>
    </ligand>
</feature>
<dbReference type="EC" id="2.7.11.1" evidence="1"/>
<dbReference type="PROSITE" id="PS50005">
    <property type="entry name" value="TPR"/>
    <property type="match status" value="2"/>
</dbReference>
<dbReference type="PROSITE" id="PS00107">
    <property type="entry name" value="PROTEIN_KINASE_ATP"/>
    <property type="match status" value="1"/>
</dbReference>
<accession>A0A855X448</accession>
<dbReference type="PROSITE" id="PS00108">
    <property type="entry name" value="PROTEIN_KINASE_ST"/>
    <property type="match status" value="1"/>
</dbReference>
<dbReference type="AlphaFoldDB" id="A0A855X448"/>
<dbReference type="GO" id="GO:0005524">
    <property type="term" value="F:ATP binding"/>
    <property type="evidence" value="ECO:0007669"/>
    <property type="project" value="UniProtKB-UniRule"/>
</dbReference>
<organism evidence="11 12">
    <name type="scientific">candidate division GN15 bacterium</name>
    <dbReference type="NCBI Taxonomy" id="2072418"/>
    <lineage>
        <taxon>Bacteria</taxon>
        <taxon>candidate division GN15</taxon>
    </lineage>
</organism>
<keyword evidence="4 8" id="KW-0547">Nucleotide-binding</keyword>
<dbReference type="GO" id="GO:0004674">
    <property type="term" value="F:protein serine/threonine kinase activity"/>
    <property type="evidence" value="ECO:0007669"/>
    <property type="project" value="UniProtKB-KW"/>
</dbReference>
<dbReference type="EMBL" id="PQAP01000035">
    <property type="protein sequence ID" value="PWB74348.1"/>
    <property type="molecule type" value="Genomic_DNA"/>
</dbReference>
<evidence type="ECO:0000256" key="7">
    <source>
        <dbReference type="PROSITE-ProRule" id="PRU00339"/>
    </source>
</evidence>
<evidence type="ECO:0000256" key="2">
    <source>
        <dbReference type="ARBA" id="ARBA00022527"/>
    </source>
</evidence>
<comment type="caution">
    <text evidence="11">The sequence shown here is derived from an EMBL/GenBank/DDBJ whole genome shotgun (WGS) entry which is preliminary data.</text>
</comment>
<dbReference type="Gene3D" id="1.10.510.10">
    <property type="entry name" value="Transferase(Phosphotransferase) domain 1"/>
    <property type="match status" value="1"/>
</dbReference>
<dbReference type="PANTHER" id="PTHR43289">
    <property type="entry name" value="MITOGEN-ACTIVATED PROTEIN KINASE KINASE KINASE 20-RELATED"/>
    <property type="match status" value="1"/>
</dbReference>
<dbReference type="PANTHER" id="PTHR43289:SF34">
    <property type="entry name" value="SERINE_THREONINE-PROTEIN KINASE YBDM-RELATED"/>
    <property type="match status" value="1"/>
</dbReference>
<feature type="domain" description="Protein kinase" evidence="10">
    <location>
        <begin position="23"/>
        <end position="281"/>
    </location>
</feature>
<dbReference type="CDD" id="cd14014">
    <property type="entry name" value="STKc_PknB_like"/>
    <property type="match status" value="1"/>
</dbReference>
<feature type="transmembrane region" description="Helical" evidence="9">
    <location>
        <begin position="298"/>
        <end position="318"/>
    </location>
</feature>
<dbReference type="InterPro" id="IPR011009">
    <property type="entry name" value="Kinase-like_dom_sf"/>
</dbReference>
<dbReference type="InterPro" id="IPR019734">
    <property type="entry name" value="TPR_rpt"/>
</dbReference>
<dbReference type="Gene3D" id="3.30.200.20">
    <property type="entry name" value="Phosphorylase Kinase, domain 1"/>
    <property type="match status" value="1"/>
</dbReference>
<feature type="repeat" description="TPR" evidence="7">
    <location>
        <begin position="931"/>
        <end position="964"/>
    </location>
</feature>
<dbReference type="PROSITE" id="PS50011">
    <property type="entry name" value="PROTEIN_KINASE_DOM"/>
    <property type="match status" value="1"/>
</dbReference>
<dbReference type="Pfam" id="PF00069">
    <property type="entry name" value="Pkinase"/>
    <property type="match status" value="1"/>
</dbReference>
<keyword evidence="3" id="KW-0808">Transferase</keyword>
<keyword evidence="6 8" id="KW-0067">ATP-binding</keyword>
<dbReference type="Gene3D" id="3.40.50.10610">
    <property type="entry name" value="ABC-type transport auxiliary lipoprotein component"/>
    <property type="match status" value="1"/>
</dbReference>
<dbReference type="Proteomes" id="UP000250918">
    <property type="component" value="Unassembled WGS sequence"/>
</dbReference>
<evidence type="ECO:0000313" key="12">
    <source>
        <dbReference type="Proteomes" id="UP000250918"/>
    </source>
</evidence>
<dbReference type="InterPro" id="IPR017441">
    <property type="entry name" value="Protein_kinase_ATP_BS"/>
</dbReference>
<dbReference type="SUPFAM" id="SSF56112">
    <property type="entry name" value="Protein kinase-like (PK-like)"/>
    <property type="match status" value="1"/>
</dbReference>
<evidence type="ECO:0000256" key="5">
    <source>
        <dbReference type="ARBA" id="ARBA00022777"/>
    </source>
</evidence>
<sequence>MAPDDDKTQSHVLLTAGTMVSHYRIIEKIGAGGMGEVYLAEDTELNRKVALKFLPLHLCQESECRARFKREAQAAAQLDHPNIVSVFEVGEFQGRPFFSMQHVEGQSLKEVIAGKTLPLERILEIGIQVCDGLQAAHEKGVTHRDIKPSNILIDSHGRTRIVDFGLASVMGLDHLTKTGSTLGTIGYMSPEQVRGEAVDHRTDLFSFGVVLYEMITGHAPFKADSEAATLHAITDTAPQPLARFRREVPLGLQTIIDKALDKRVSTRYQHADELSADLKRLSAAASSVPSVRKRRIRIIVPILVVLGLVVIALILKPWQLEVSSTQESHAAPNWLAVMYFDNIADPADSKRLGEIATNLLITGLSQSEYIRVMSSQRLYDLLKQMGREGVKTIDRATASQIAQKAEATWMLSGSILQSEPTIVLTSQLIDVASGGVIASQRITGNEGDNIFAVIDRLTIAVKTCNVLPAAMRSEASIRIADVTTRSPEAYKYYLEGLEYSDKLYAVEARQSFRKAIELDSTFASAYFELSHIMGNIFGVSGQERLAAIANANRYAYQASDRERRRISLYTQRKASEETANDYREYLSRYSDDKSVWLDYAAASWKNFGGSADSALIYLKRAITLDPTYKQAYNWISYVYGFLGDKDKAFAAIDKYVELAPDEPNPYDTRGDLYAYFGQLDSALDSYRQALSIKPDFAMTIKKLGRMYLLAGQVARADSLYHHASTVLEGTERMNARSWLMDIASFQGKFDEALRLANDCISANRLDGAENENSFVYYKKGMIFDNLNMWDSAAANARVNEQLRVRLRAADTLGYEIPFLRWCYRSGDTAKASRLLERLAAASHSIDRGPTLRYWHAMGDIALARADFTSAVDHLNRAECNSLYLNDPISTHYRLAEAYLCSGDAQSAIAVLEKLLTNYSELSTLPDPCLGVTAHYLLGRAYYEIGERDKARTALEKFLTIWKDADAGLKDVEDAKARLARLKVKP</sequence>
<dbReference type="SUPFAM" id="SSF48452">
    <property type="entry name" value="TPR-like"/>
    <property type="match status" value="2"/>
</dbReference>
<name>A0A855X448_9BACT</name>
<feature type="repeat" description="TPR" evidence="7">
    <location>
        <begin position="663"/>
        <end position="696"/>
    </location>
</feature>
<evidence type="ECO:0000256" key="4">
    <source>
        <dbReference type="ARBA" id="ARBA00022741"/>
    </source>
</evidence>